<feature type="binding site" evidence="15">
    <location>
        <begin position="146"/>
        <end position="149"/>
    </location>
    <ligand>
        <name>ATP</name>
        <dbReference type="ChEBI" id="CHEBI:30616"/>
    </ligand>
</feature>
<comment type="function">
    <text evidence="13 15">Catalyzes the condensation of pantoate with beta-alanine in an ATP-dependent reaction via a pantoyl-adenylate intermediate.</text>
</comment>
<protein>
    <recommendedName>
        <fullName evidence="5 15">Pantothenate synthetase</fullName>
        <shortName evidence="15">PS</shortName>
        <ecNumber evidence="4 15">6.3.2.1</ecNumber>
    </recommendedName>
    <alternativeName>
        <fullName evidence="14 15">Pantoate--beta-alanine ligase</fullName>
    </alternativeName>
    <alternativeName>
        <fullName evidence="11 15">Pantoate-activating enzyme</fullName>
    </alternativeName>
</protein>
<keyword evidence="9 15" id="KW-0547">Nucleotide-binding</keyword>
<keyword evidence="10 15" id="KW-0067">ATP-binding</keyword>
<reference evidence="16" key="1">
    <citation type="submission" date="2020-10" db="EMBL/GenBank/DDBJ databases">
        <title>Sequencing the genomes of 1000 actinobacteria strains.</title>
        <authorList>
            <person name="Klenk H.-P."/>
        </authorList>
    </citation>
    <scope>NUCLEOTIDE SEQUENCE</scope>
    <source>
        <strain evidence="16">DSM 46832</strain>
    </source>
</reference>
<dbReference type="CDD" id="cd00560">
    <property type="entry name" value="PanC"/>
    <property type="match status" value="1"/>
</dbReference>
<dbReference type="AlphaFoldDB" id="A0A927M4B1"/>
<dbReference type="PANTHER" id="PTHR21299:SF1">
    <property type="entry name" value="PANTOATE--BETA-ALANINE LIGASE"/>
    <property type="match status" value="1"/>
</dbReference>
<accession>A0A927M4B1</accession>
<organism evidence="16 17">
    <name type="scientific">Plantactinospora soyae</name>
    <dbReference type="NCBI Taxonomy" id="1544732"/>
    <lineage>
        <taxon>Bacteria</taxon>
        <taxon>Bacillati</taxon>
        <taxon>Actinomycetota</taxon>
        <taxon>Actinomycetes</taxon>
        <taxon>Micromonosporales</taxon>
        <taxon>Micromonosporaceae</taxon>
        <taxon>Plantactinospora</taxon>
    </lineage>
</organism>
<dbReference type="InterPro" id="IPR042176">
    <property type="entry name" value="Pantoate_ligase_C"/>
</dbReference>
<feature type="binding site" evidence="15">
    <location>
        <position position="175"/>
    </location>
    <ligand>
        <name>ATP</name>
        <dbReference type="ChEBI" id="CHEBI:30616"/>
    </ligand>
</feature>
<feature type="binding site" evidence="15">
    <location>
        <begin position="28"/>
        <end position="35"/>
    </location>
    <ligand>
        <name>ATP</name>
        <dbReference type="ChEBI" id="CHEBI:30616"/>
    </ligand>
</feature>
<feature type="binding site" evidence="15">
    <location>
        <position position="59"/>
    </location>
    <ligand>
        <name>(R)-pantoate</name>
        <dbReference type="ChEBI" id="CHEBI:15980"/>
    </ligand>
</feature>
<comment type="subunit">
    <text evidence="15">Homodimer.</text>
</comment>
<dbReference type="EC" id="6.3.2.1" evidence="4 15"/>
<feature type="binding site" evidence="15">
    <location>
        <begin position="183"/>
        <end position="186"/>
    </location>
    <ligand>
        <name>ATP</name>
        <dbReference type="ChEBI" id="CHEBI:30616"/>
    </ligand>
</feature>
<dbReference type="NCBIfam" id="TIGR00018">
    <property type="entry name" value="panC"/>
    <property type="match status" value="1"/>
</dbReference>
<comment type="pathway">
    <text evidence="2 15">Cofactor biosynthesis; (R)-pantothenate biosynthesis; (R)-pantothenate from (R)-pantoate and beta-alanine: step 1/1.</text>
</comment>
<comment type="catalytic activity">
    <reaction evidence="12 15">
        <text>(R)-pantoate + beta-alanine + ATP = (R)-pantothenate + AMP + diphosphate + H(+)</text>
        <dbReference type="Rhea" id="RHEA:10912"/>
        <dbReference type="ChEBI" id="CHEBI:15378"/>
        <dbReference type="ChEBI" id="CHEBI:15980"/>
        <dbReference type="ChEBI" id="CHEBI:29032"/>
        <dbReference type="ChEBI" id="CHEBI:30616"/>
        <dbReference type="ChEBI" id="CHEBI:33019"/>
        <dbReference type="ChEBI" id="CHEBI:57966"/>
        <dbReference type="ChEBI" id="CHEBI:456215"/>
        <dbReference type="EC" id="6.3.2.1"/>
    </reaction>
</comment>
<evidence type="ECO:0000256" key="1">
    <source>
        <dbReference type="ARBA" id="ARBA00004496"/>
    </source>
</evidence>
<evidence type="ECO:0000256" key="4">
    <source>
        <dbReference type="ARBA" id="ARBA00012219"/>
    </source>
</evidence>
<keyword evidence="7 15" id="KW-0436">Ligase</keyword>
<evidence type="ECO:0000313" key="17">
    <source>
        <dbReference type="Proteomes" id="UP000649753"/>
    </source>
</evidence>
<comment type="similarity">
    <text evidence="3 15">Belongs to the pantothenate synthetase family.</text>
</comment>
<dbReference type="Gene3D" id="3.30.1300.10">
    <property type="entry name" value="Pantoate-beta-alanine ligase, C-terminal domain"/>
    <property type="match status" value="1"/>
</dbReference>
<evidence type="ECO:0000256" key="7">
    <source>
        <dbReference type="ARBA" id="ARBA00022598"/>
    </source>
</evidence>
<evidence type="ECO:0000256" key="12">
    <source>
        <dbReference type="ARBA" id="ARBA00048258"/>
    </source>
</evidence>
<evidence type="ECO:0000256" key="3">
    <source>
        <dbReference type="ARBA" id="ARBA00009256"/>
    </source>
</evidence>
<dbReference type="GO" id="GO:0015940">
    <property type="term" value="P:pantothenate biosynthetic process"/>
    <property type="evidence" value="ECO:0007669"/>
    <property type="project" value="UniProtKB-UniRule"/>
</dbReference>
<dbReference type="Gene3D" id="3.40.50.620">
    <property type="entry name" value="HUPs"/>
    <property type="match status" value="1"/>
</dbReference>
<keyword evidence="17" id="KW-1185">Reference proteome</keyword>
<evidence type="ECO:0000256" key="5">
    <source>
        <dbReference type="ARBA" id="ARBA00014155"/>
    </source>
</evidence>
<evidence type="ECO:0000256" key="13">
    <source>
        <dbReference type="ARBA" id="ARBA00055042"/>
    </source>
</evidence>
<dbReference type="RefSeq" id="WP_192766537.1">
    <property type="nucleotide sequence ID" value="NZ_JADBEB010000001.1"/>
</dbReference>
<comment type="caution">
    <text evidence="16">The sequence shown here is derived from an EMBL/GenBank/DDBJ whole genome shotgun (WGS) entry which is preliminary data.</text>
</comment>
<dbReference type="InterPro" id="IPR014729">
    <property type="entry name" value="Rossmann-like_a/b/a_fold"/>
</dbReference>
<evidence type="ECO:0000256" key="6">
    <source>
        <dbReference type="ARBA" id="ARBA00022490"/>
    </source>
</evidence>
<dbReference type="Pfam" id="PF02569">
    <property type="entry name" value="Pantoate_ligase"/>
    <property type="match status" value="1"/>
</dbReference>
<feature type="active site" description="Proton donor" evidence="15">
    <location>
        <position position="35"/>
    </location>
</feature>
<gene>
    <name evidence="15" type="primary">panC</name>
    <name evidence="16" type="ORF">H4W31_002168</name>
</gene>
<dbReference type="SUPFAM" id="SSF52374">
    <property type="entry name" value="Nucleotidylyl transferase"/>
    <property type="match status" value="1"/>
</dbReference>
<dbReference type="HAMAP" id="MF_00158">
    <property type="entry name" value="PanC"/>
    <property type="match status" value="1"/>
</dbReference>
<name>A0A927M4B1_9ACTN</name>
<sequence length="287" mass="30638">MTTVLRTRAELAATLAPLPGSLAVVMTMGALHSGHEALLRTAREQADFVLATIFVNPLQFGPNEDFDRYPRTLDADLEVCRAAGVQYVFAPSREELYPDGEPMVRVDPGSLGEELEGASRPGFFDGVLTVVLKLLNLLRPDVAVFGEKDYQQLTLIRRMVRDLELDVEIVGVPTVREPDGLALSSRNRYLSAEERLSALRLSAALRAGATAAGAGRGADGALAAAYRAFGEGTTGAKLDYLVLTDPQLGPAPVTGPARMLAAAWVGGTRLIDNLPVELAPAARTTEE</sequence>
<keyword evidence="8 15" id="KW-0566">Pantothenate biosynthesis</keyword>
<evidence type="ECO:0000256" key="14">
    <source>
        <dbReference type="ARBA" id="ARBA00077433"/>
    </source>
</evidence>
<evidence type="ECO:0000256" key="2">
    <source>
        <dbReference type="ARBA" id="ARBA00004990"/>
    </source>
</evidence>
<dbReference type="GO" id="GO:0004592">
    <property type="term" value="F:pantoate-beta-alanine ligase activity"/>
    <property type="evidence" value="ECO:0007669"/>
    <property type="project" value="UniProtKB-UniRule"/>
</dbReference>
<dbReference type="GO" id="GO:0005829">
    <property type="term" value="C:cytosol"/>
    <property type="evidence" value="ECO:0007669"/>
    <property type="project" value="TreeGrafter"/>
</dbReference>
<comment type="subcellular location">
    <subcellularLocation>
        <location evidence="1 15">Cytoplasm</location>
    </subcellularLocation>
</comment>
<evidence type="ECO:0000256" key="9">
    <source>
        <dbReference type="ARBA" id="ARBA00022741"/>
    </source>
</evidence>
<dbReference type="Proteomes" id="UP000649753">
    <property type="component" value="Unassembled WGS sequence"/>
</dbReference>
<comment type="miscellaneous">
    <text evidence="15">The reaction proceeds by a bi uni uni bi ping pong mechanism.</text>
</comment>
<feature type="binding site" evidence="15">
    <location>
        <position position="59"/>
    </location>
    <ligand>
        <name>beta-alanine</name>
        <dbReference type="ChEBI" id="CHEBI:57966"/>
    </ligand>
</feature>
<keyword evidence="6 15" id="KW-0963">Cytoplasm</keyword>
<evidence type="ECO:0000256" key="8">
    <source>
        <dbReference type="ARBA" id="ARBA00022655"/>
    </source>
</evidence>
<dbReference type="GO" id="GO:0005524">
    <property type="term" value="F:ATP binding"/>
    <property type="evidence" value="ECO:0007669"/>
    <property type="project" value="UniProtKB-KW"/>
</dbReference>
<dbReference type="EMBL" id="JADBEB010000001">
    <property type="protein sequence ID" value="MBE1486530.1"/>
    <property type="molecule type" value="Genomic_DNA"/>
</dbReference>
<evidence type="ECO:0000256" key="15">
    <source>
        <dbReference type="HAMAP-Rule" id="MF_00158"/>
    </source>
</evidence>
<proteinExistence type="inferred from homology"/>
<feature type="binding site" evidence="15">
    <location>
        <position position="152"/>
    </location>
    <ligand>
        <name>(R)-pantoate</name>
        <dbReference type="ChEBI" id="CHEBI:15980"/>
    </ligand>
</feature>
<dbReference type="PANTHER" id="PTHR21299">
    <property type="entry name" value="CYTIDYLATE KINASE/PANTOATE-BETA-ALANINE LIGASE"/>
    <property type="match status" value="1"/>
</dbReference>
<dbReference type="FunFam" id="3.40.50.620:FF:000114">
    <property type="entry name" value="Pantothenate synthetase"/>
    <property type="match status" value="1"/>
</dbReference>
<evidence type="ECO:0000256" key="11">
    <source>
        <dbReference type="ARBA" id="ARBA00032806"/>
    </source>
</evidence>
<dbReference type="InterPro" id="IPR003721">
    <property type="entry name" value="Pantoate_ligase"/>
</dbReference>
<evidence type="ECO:0000313" key="16">
    <source>
        <dbReference type="EMBL" id="MBE1486530.1"/>
    </source>
</evidence>
<evidence type="ECO:0000256" key="10">
    <source>
        <dbReference type="ARBA" id="ARBA00022840"/>
    </source>
</evidence>